<dbReference type="PANTHER" id="PTHR10949:SF0">
    <property type="entry name" value="LIPOYL SYNTHASE, MITOCHONDRIAL"/>
    <property type="match status" value="1"/>
</dbReference>
<keyword evidence="6 8" id="KW-0411">Iron-sulfur</keyword>
<dbReference type="SFLD" id="SFLDG01058">
    <property type="entry name" value="lipoyl_synthase_like"/>
    <property type="match status" value="1"/>
</dbReference>
<keyword evidence="5 8" id="KW-0408">Iron</keyword>
<keyword evidence="1 8" id="KW-0004">4Fe-4S</keyword>
<dbReference type="Gene3D" id="3.20.20.70">
    <property type="entry name" value="Aldolase class I"/>
    <property type="match status" value="1"/>
</dbReference>
<dbReference type="SFLD" id="SFLDF00271">
    <property type="entry name" value="lipoyl_synthase"/>
    <property type="match status" value="1"/>
</dbReference>
<dbReference type="Pfam" id="PF04055">
    <property type="entry name" value="Radical_SAM"/>
    <property type="match status" value="1"/>
</dbReference>
<keyword evidence="4 8" id="KW-0479">Metal-binding</keyword>
<name>A0A1T4MH94_PORCN</name>
<feature type="binding site" evidence="8">
    <location>
        <position position="284"/>
    </location>
    <ligand>
        <name>[4Fe-4S] cluster</name>
        <dbReference type="ChEBI" id="CHEBI:49883"/>
        <label>1</label>
    </ligand>
</feature>
<comment type="subcellular location">
    <subcellularLocation>
        <location evidence="8">Cytoplasm</location>
    </subcellularLocation>
</comment>
<evidence type="ECO:0000256" key="7">
    <source>
        <dbReference type="ARBA" id="ARBA00047326"/>
    </source>
</evidence>
<keyword evidence="3 8" id="KW-0949">S-adenosyl-L-methionine</keyword>
<feature type="domain" description="Radical SAM core" evidence="9">
    <location>
        <begin position="58"/>
        <end position="273"/>
    </location>
</feature>
<dbReference type="NCBIfam" id="NF009544">
    <property type="entry name" value="PRK12928.1"/>
    <property type="match status" value="1"/>
</dbReference>
<feature type="binding site" evidence="8">
    <location>
        <position position="57"/>
    </location>
    <ligand>
        <name>[4Fe-4S] cluster</name>
        <dbReference type="ChEBI" id="CHEBI:49883"/>
        <label>1</label>
    </ligand>
</feature>
<dbReference type="CDD" id="cd01335">
    <property type="entry name" value="Radical_SAM"/>
    <property type="match status" value="1"/>
</dbReference>
<dbReference type="InterPro" id="IPR003698">
    <property type="entry name" value="Lipoyl_synth"/>
</dbReference>
<dbReference type="NCBIfam" id="NF004019">
    <property type="entry name" value="PRK05481.1"/>
    <property type="match status" value="1"/>
</dbReference>
<evidence type="ECO:0000256" key="4">
    <source>
        <dbReference type="ARBA" id="ARBA00022723"/>
    </source>
</evidence>
<dbReference type="AlphaFoldDB" id="A0A1T4MH94"/>
<accession>A0A1T4MH94</accession>
<evidence type="ECO:0000256" key="3">
    <source>
        <dbReference type="ARBA" id="ARBA00022691"/>
    </source>
</evidence>
<gene>
    <name evidence="8" type="primary">lipA</name>
    <name evidence="10" type="ORF">SAMN02745205_01524</name>
</gene>
<dbReference type="SFLD" id="SFLDS00029">
    <property type="entry name" value="Radical_SAM"/>
    <property type="match status" value="1"/>
</dbReference>
<evidence type="ECO:0000259" key="9">
    <source>
        <dbReference type="PROSITE" id="PS51918"/>
    </source>
</evidence>
<dbReference type="InterPro" id="IPR013785">
    <property type="entry name" value="Aldolase_TIM"/>
</dbReference>
<feature type="binding site" evidence="8">
    <location>
        <position position="46"/>
    </location>
    <ligand>
        <name>[4Fe-4S] cluster</name>
        <dbReference type="ChEBI" id="CHEBI:49883"/>
        <label>1</label>
    </ligand>
</feature>
<comment type="cofactor">
    <cofactor evidence="8">
        <name>[4Fe-4S] cluster</name>
        <dbReference type="ChEBI" id="CHEBI:49883"/>
    </cofactor>
    <text evidence="8">Binds 2 [4Fe-4S] clusters per subunit. One cluster is coordinated with 3 cysteines and an exchangeable S-adenosyl-L-methionine.</text>
</comment>
<evidence type="ECO:0000256" key="2">
    <source>
        <dbReference type="ARBA" id="ARBA00022679"/>
    </source>
</evidence>
<evidence type="ECO:0000256" key="1">
    <source>
        <dbReference type="ARBA" id="ARBA00022485"/>
    </source>
</evidence>
<keyword evidence="2 8" id="KW-0808">Transferase</keyword>
<evidence type="ECO:0000313" key="10">
    <source>
        <dbReference type="EMBL" id="SJZ66283.1"/>
    </source>
</evidence>
<dbReference type="PROSITE" id="PS51918">
    <property type="entry name" value="RADICAL_SAM"/>
    <property type="match status" value="1"/>
</dbReference>
<dbReference type="GO" id="GO:0005737">
    <property type="term" value="C:cytoplasm"/>
    <property type="evidence" value="ECO:0007669"/>
    <property type="project" value="UniProtKB-SubCell"/>
</dbReference>
<feature type="binding site" evidence="8">
    <location>
        <position position="79"/>
    </location>
    <ligand>
        <name>[4Fe-4S] cluster</name>
        <dbReference type="ChEBI" id="CHEBI:49883"/>
        <label>2</label>
        <note>4Fe-4S-S-AdoMet</note>
    </ligand>
</feature>
<dbReference type="InterPro" id="IPR007197">
    <property type="entry name" value="rSAM"/>
</dbReference>
<organism evidence="10 11">
    <name type="scientific">Porphyromonas cangingivalis</name>
    <dbReference type="NCBI Taxonomy" id="36874"/>
    <lineage>
        <taxon>Bacteria</taxon>
        <taxon>Pseudomonadati</taxon>
        <taxon>Bacteroidota</taxon>
        <taxon>Bacteroidia</taxon>
        <taxon>Bacteroidales</taxon>
        <taxon>Porphyromonadaceae</taxon>
        <taxon>Porphyromonas</taxon>
    </lineage>
</organism>
<dbReference type="EMBL" id="FUWL01000013">
    <property type="protein sequence ID" value="SJZ66283.1"/>
    <property type="molecule type" value="Genomic_DNA"/>
</dbReference>
<dbReference type="PANTHER" id="PTHR10949">
    <property type="entry name" value="LIPOYL SYNTHASE"/>
    <property type="match status" value="1"/>
</dbReference>
<dbReference type="InterPro" id="IPR006638">
    <property type="entry name" value="Elp3/MiaA/NifB-like_rSAM"/>
</dbReference>
<dbReference type="GO" id="GO:0016992">
    <property type="term" value="F:lipoate synthase activity"/>
    <property type="evidence" value="ECO:0007669"/>
    <property type="project" value="UniProtKB-UniRule"/>
</dbReference>
<evidence type="ECO:0000256" key="6">
    <source>
        <dbReference type="ARBA" id="ARBA00023014"/>
    </source>
</evidence>
<dbReference type="InterPro" id="IPR058240">
    <property type="entry name" value="rSAM_sf"/>
</dbReference>
<dbReference type="GO" id="GO:0009249">
    <property type="term" value="P:protein lipoylation"/>
    <property type="evidence" value="ECO:0007669"/>
    <property type="project" value="UniProtKB-UniRule"/>
</dbReference>
<feature type="binding site" evidence="8">
    <location>
        <position position="51"/>
    </location>
    <ligand>
        <name>[4Fe-4S] cluster</name>
        <dbReference type="ChEBI" id="CHEBI:49883"/>
        <label>1</label>
    </ligand>
</feature>
<comment type="pathway">
    <text evidence="8">Protein modification; protein lipoylation via endogenous pathway; protein N(6)-(lipoyl)lysine from octanoyl-[acyl-carrier-protein]: step 2/2.</text>
</comment>
<comment type="similarity">
    <text evidence="8">Belongs to the radical SAM superfamily. Lipoyl synthase family.</text>
</comment>
<dbReference type="Proteomes" id="UP000189956">
    <property type="component" value="Unassembled WGS sequence"/>
</dbReference>
<evidence type="ECO:0000256" key="8">
    <source>
        <dbReference type="HAMAP-Rule" id="MF_00206"/>
    </source>
</evidence>
<dbReference type="EC" id="2.8.1.8" evidence="8"/>
<dbReference type="GO" id="GO:0046872">
    <property type="term" value="F:metal ion binding"/>
    <property type="evidence" value="ECO:0007669"/>
    <property type="project" value="UniProtKB-KW"/>
</dbReference>
<dbReference type="PIRSF" id="PIRSF005963">
    <property type="entry name" value="Lipoyl_synth"/>
    <property type="match status" value="1"/>
</dbReference>
<evidence type="ECO:0000313" key="11">
    <source>
        <dbReference type="Proteomes" id="UP000189956"/>
    </source>
</evidence>
<dbReference type="UniPathway" id="UPA00538">
    <property type="reaction ID" value="UER00593"/>
</dbReference>
<dbReference type="GO" id="GO:0051539">
    <property type="term" value="F:4 iron, 4 sulfur cluster binding"/>
    <property type="evidence" value="ECO:0007669"/>
    <property type="project" value="UniProtKB-UniRule"/>
</dbReference>
<protein>
    <recommendedName>
        <fullName evidence="8">Lipoyl synthase</fullName>
        <ecNumber evidence="8">2.8.1.8</ecNumber>
    </recommendedName>
    <alternativeName>
        <fullName evidence="8">Lip-syn</fullName>
        <shortName evidence="8">LS</shortName>
    </alternativeName>
    <alternativeName>
        <fullName evidence="8">Lipoate synthase</fullName>
    </alternativeName>
    <alternativeName>
        <fullName evidence="8">Lipoic acid synthase</fullName>
    </alternativeName>
    <alternativeName>
        <fullName evidence="8">Sulfur insertion protein LipA</fullName>
    </alternativeName>
</protein>
<proteinExistence type="inferred from homology"/>
<dbReference type="HAMAP" id="MF_00206">
    <property type="entry name" value="Lipoyl_synth"/>
    <property type="match status" value="1"/>
</dbReference>
<evidence type="ECO:0000256" key="5">
    <source>
        <dbReference type="ARBA" id="ARBA00023004"/>
    </source>
</evidence>
<sequence>MMIKPSVAKANKPLRKPDWLKISIRSTDNYSHTSETLSSGGLHTICASGRCPNMHECWSRGTATFMICGNDCTRACRFCATNSCAKPAPVDPLEPRRLAASVAQMKLKYAVITSVDRDDMDDYGAGHWAACVGAVKDRCPETTVEVLIPDFQGDLDCLQKVLDVKPDVVGHNLETVRRLTPTVRHRATYDTSLKVLRAISDRGFVAKTGIMVGLGETPEEVEELMRDCVANGVSTLTIGQYLRPSKRNIEVVEYVHPDQFAEYKRIGEALGLTHVESGPLVRSSYHADSQFVKAKEQKSLRDLGKAK</sequence>
<comment type="catalytic activity">
    <reaction evidence="7 8">
        <text>[[Fe-S] cluster scaffold protein carrying a second [4Fe-4S](2+) cluster] + N(6)-octanoyl-L-lysyl-[protein] + 2 oxidized [2Fe-2S]-[ferredoxin] + 2 S-adenosyl-L-methionine + 4 H(+) = [[Fe-S] cluster scaffold protein] + N(6)-[(R)-dihydrolipoyl]-L-lysyl-[protein] + 4 Fe(3+) + 2 hydrogen sulfide + 2 5'-deoxyadenosine + 2 L-methionine + 2 reduced [2Fe-2S]-[ferredoxin]</text>
        <dbReference type="Rhea" id="RHEA:16585"/>
        <dbReference type="Rhea" id="RHEA-COMP:9928"/>
        <dbReference type="Rhea" id="RHEA-COMP:10000"/>
        <dbReference type="Rhea" id="RHEA-COMP:10001"/>
        <dbReference type="Rhea" id="RHEA-COMP:10475"/>
        <dbReference type="Rhea" id="RHEA-COMP:14568"/>
        <dbReference type="Rhea" id="RHEA-COMP:14569"/>
        <dbReference type="ChEBI" id="CHEBI:15378"/>
        <dbReference type="ChEBI" id="CHEBI:17319"/>
        <dbReference type="ChEBI" id="CHEBI:29034"/>
        <dbReference type="ChEBI" id="CHEBI:29919"/>
        <dbReference type="ChEBI" id="CHEBI:33722"/>
        <dbReference type="ChEBI" id="CHEBI:33737"/>
        <dbReference type="ChEBI" id="CHEBI:33738"/>
        <dbReference type="ChEBI" id="CHEBI:57844"/>
        <dbReference type="ChEBI" id="CHEBI:59789"/>
        <dbReference type="ChEBI" id="CHEBI:78809"/>
        <dbReference type="ChEBI" id="CHEBI:83100"/>
        <dbReference type="EC" id="2.8.1.8"/>
    </reaction>
</comment>
<feature type="binding site" evidence="8">
    <location>
        <position position="76"/>
    </location>
    <ligand>
        <name>[4Fe-4S] cluster</name>
        <dbReference type="ChEBI" id="CHEBI:49883"/>
        <label>2</label>
        <note>4Fe-4S-S-AdoMet</note>
    </ligand>
</feature>
<comment type="function">
    <text evidence="8">Catalyzes the radical-mediated insertion of two sulfur atoms into the C-6 and C-8 positions of the octanoyl moiety bound to the lipoyl domains of lipoate-dependent enzymes, thereby converting the octanoylated domains into lipoylated derivatives.</text>
</comment>
<dbReference type="SMART" id="SM00729">
    <property type="entry name" value="Elp3"/>
    <property type="match status" value="1"/>
</dbReference>
<dbReference type="RefSeq" id="WP_420874822.1">
    <property type="nucleotide sequence ID" value="NZ_FUWL01000013.1"/>
</dbReference>
<dbReference type="NCBIfam" id="TIGR00510">
    <property type="entry name" value="lipA"/>
    <property type="match status" value="1"/>
</dbReference>
<feature type="binding site" evidence="8">
    <location>
        <position position="72"/>
    </location>
    <ligand>
        <name>[4Fe-4S] cluster</name>
        <dbReference type="ChEBI" id="CHEBI:49883"/>
        <label>2</label>
        <note>4Fe-4S-S-AdoMet</note>
    </ligand>
</feature>
<reference evidence="10 11" key="1">
    <citation type="submission" date="2017-02" db="EMBL/GenBank/DDBJ databases">
        <authorList>
            <person name="Peterson S.W."/>
        </authorList>
    </citation>
    <scope>NUCLEOTIDE SEQUENCE [LARGE SCALE GENOMIC DNA]</scope>
    <source>
        <strain evidence="10 11">ATCC 700135</strain>
    </source>
</reference>
<dbReference type="SUPFAM" id="SSF102114">
    <property type="entry name" value="Radical SAM enzymes"/>
    <property type="match status" value="1"/>
</dbReference>
<keyword evidence="8" id="KW-0963">Cytoplasm</keyword>